<evidence type="ECO:0000256" key="1">
    <source>
        <dbReference type="ARBA" id="ARBA00023002"/>
    </source>
</evidence>
<dbReference type="EMBL" id="PXYK01000020">
    <property type="protein sequence ID" value="PSJ56803.1"/>
    <property type="molecule type" value="Genomic_DNA"/>
</dbReference>
<dbReference type="InterPro" id="IPR000683">
    <property type="entry name" value="Gfo/Idh/MocA-like_OxRdtase_N"/>
</dbReference>
<reference evidence="4 5" key="1">
    <citation type="submission" date="2018-03" db="EMBL/GenBank/DDBJ databases">
        <title>The draft genome of Mesorhizobium sp. 6GN-30.</title>
        <authorList>
            <person name="Liu L."/>
            <person name="Li L."/>
            <person name="Wang T."/>
            <person name="Zhang X."/>
            <person name="Liang L."/>
        </authorList>
    </citation>
    <scope>NUCLEOTIDE SEQUENCE [LARGE SCALE GENOMIC DNA]</scope>
    <source>
        <strain evidence="4 5">6GN30</strain>
    </source>
</reference>
<proteinExistence type="predicted"/>
<dbReference type="RefSeq" id="WP_106773997.1">
    <property type="nucleotide sequence ID" value="NZ_PXYK01000020.1"/>
</dbReference>
<dbReference type="GO" id="GO:0016491">
    <property type="term" value="F:oxidoreductase activity"/>
    <property type="evidence" value="ECO:0007669"/>
    <property type="project" value="UniProtKB-KW"/>
</dbReference>
<dbReference type="GO" id="GO:0000166">
    <property type="term" value="F:nucleotide binding"/>
    <property type="evidence" value="ECO:0007669"/>
    <property type="project" value="InterPro"/>
</dbReference>
<organism evidence="4 5">
    <name type="scientific">Kumtagia ephedrae</name>
    <dbReference type="NCBI Taxonomy" id="2116701"/>
    <lineage>
        <taxon>Bacteria</taxon>
        <taxon>Pseudomonadati</taxon>
        <taxon>Pseudomonadota</taxon>
        <taxon>Alphaproteobacteria</taxon>
        <taxon>Hyphomicrobiales</taxon>
        <taxon>Phyllobacteriaceae</taxon>
        <taxon>Kumtagia</taxon>
    </lineage>
</organism>
<dbReference type="InterPro" id="IPR004104">
    <property type="entry name" value="Gfo/Idh/MocA-like_OxRdtase_C"/>
</dbReference>
<dbReference type="PANTHER" id="PTHR43818:SF11">
    <property type="entry name" value="BCDNA.GH03377"/>
    <property type="match status" value="1"/>
</dbReference>
<evidence type="ECO:0000313" key="4">
    <source>
        <dbReference type="EMBL" id="PSJ56803.1"/>
    </source>
</evidence>
<comment type="caution">
    <text evidence="4">The sequence shown here is derived from an EMBL/GenBank/DDBJ whole genome shotgun (WGS) entry which is preliminary data.</text>
</comment>
<keyword evidence="1" id="KW-0560">Oxidoreductase</keyword>
<keyword evidence="5" id="KW-1185">Reference proteome</keyword>
<dbReference type="InterPro" id="IPR036291">
    <property type="entry name" value="NAD(P)-bd_dom_sf"/>
</dbReference>
<dbReference type="Pfam" id="PF02894">
    <property type="entry name" value="GFO_IDH_MocA_C"/>
    <property type="match status" value="1"/>
</dbReference>
<dbReference type="OrthoDB" id="9801953at2"/>
<name>A0A2P7S2W6_9HYPH</name>
<dbReference type="SUPFAM" id="SSF51735">
    <property type="entry name" value="NAD(P)-binding Rossmann-fold domains"/>
    <property type="match status" value="1"/>
</dbReference>
<sequence>MIRKDERRLRVGVLGAGPIAQFAHFESCAKARNAELYAICDVAPDLLQRMGGTWEPQKLYDDYDRMLADPELEAVIVATSDAYHVPMSIKALEAGKHVLCEKPIGVSVEEGEQLAEAVRRTGKILQVGHMKRFDQPIEVARDFIRDEIGEVLALKAWYCDSTHRYTNTDAVQPLPVTSKLARKPSGNPKADLRQYFMLAHGSHLVDTARFLCGDIVAVRARLHERFGAYCWFVETEFASGALGHLDLTVAVRMDWHEGFQLYGQNGSVIAKTFNPWFFRSSEVEIFHEKDATIRKPLGADGHFYRRQLEGLADTVLTGTPMRGADVEDGIASIRAMVAIARSVESGERVELASVTGAV</sequence>
<dbReference type="Pfam" id="PF01408">
    <property type="entry name" value="GFO_IDH_MocA"/>
    <property type="match status" value="1"/>
</dbReference>
<evidence type="ECO:0000259" key="3">
    <source>
        <dbReference type="Pfam" id="PF02894"/>
    </source>
</evidence>
<dbReference type="SUPFAM" id="SSF55347">
    <property type="entry name" value="Glyceraldehyde-3-phosphate dehydrogenase-like, C-terminal domain"/>
    <property type="match status" value="1"/>
</dbReference>
<dbReference type="AlphaFoldDB" id="A0A2P7S2W6"/>
<evidence type="ECO:0000313" key="5">
    <source>
        <dbReference type="Proteomes" id="UP000241229"/>
    </source>
</evidence>
<dbReference type="Proteomes" id="UP000241229">
    <property type="component" value="Unassembled WGS sequence"/>
</dbReference>
<feature type="domain" description="Gfo/Idh/MocA-like oxidoreductase N-terminal" evidence="2">
    <location>
        <begin position="9"/>
        <end position="129"/>
    </location>
</feature>
<gene>
    <name evidence="4" type="ORF">C7I84_20085</name>
</gene>
<dbReference type="PANTHER" id="PTHR43818">
    <property type="entry name" value="BCDNA.GH03377"/>
    <property type="match status" value="1"/>
</dbReference>
<dbReference type="Gene3D" id="3.30.360.10">
    <property type="entry name" value="Dihydrodipicolinate Reductase, domain 2"/>
    <property type="match status" value="1"/>
</dbReference>
<protein>
    <submittedName>
        <fullName evidence="4">Oxidoreductase</fullName>
    </submittedName>
</protein>
<dbReference type="Gene3D" id="3.40.50.720">
    <property type="entry name" value="NAD(P)-binding Rossmann-like Domain"/>
    <property type="match status" value="1"/>
</dbReference>
<accession>A0A2P7S2W6</accession>
<dbReference type="InterPro" id="IPR050463">
    <property type="entry name" value="Gfo/Idh/MocA_oxidrdct_glycsds"/>
</dbReference>
<feature type="domain" description="Gfo/Idh/MocA-like oxidoreductase C-terminal" evidence="3">
    <location>
        <begin position="198"/>
        <end position="351"/>
    </location>
</feature>
<evidence type="ECO:0000259" key="2">
    <source>
        <dbReference type="Pfam" id="PF01408"/>
    </source>
</evidence>